<evidence type="ECO:0000256" key="1">
    <source>
        <dbReference type="SAM" id="MobiDB-lite"/>
    </source>
</evidence>
<feature type="region of interest" description="Disordered" evidence="1">
    <location>
        <begin position="61"/>
        <end position="95"/>
    </location>
</feature>
<sequence>MEFVPILRWMDYGGLEKKLKSLSKRTDENNPVSRSLLLTLLLVIFTLSWYAWIMIHSKSNKTTTTTTPLPPSPRASHWSETSSPTNRSFTLTSWA</sequence>
<keyword evidence="2" id="KW-1133">Transmembrane helix</keyword>
<keyword evidence="2" id="KW-0812">Transmembrane</keyword>
<keyword evidence="2" id="KW-0472">Membrane</keyword>
<feature type="transmembrane region" description="Helical" evidence="2">
    <location>
        <begin position="36"/>
        <end position="55"/>
    </location>
</feature>
<reference evidence="3" key="1">
    <citation type="submission" date="2017-12" db="EMBL/GenBank/DDBJ databases">
        <authorList>
            <person name="Barbosa P."/>
            <person name="Usie A."/>
            <person name="Ramos A.M."/>
        </authorList>
    </citation>
    <scope>NUCLEOTIDE SEQUENCE</scope>
    <source>
        <strain evidence="3">HL8</strain>
        <tissue evidence="3">Leaves</tissue>
    </source>
</reference>
<feature type="compositionally biased region" description="Polar residues" evidence="1">
    <location>
        <begin position="78"/>
        <end position="95"/>
    </location>
</feature>
<name>A0AAW0M9C2_QUESU</name>
<comment type="caution">
    <text evidence="3">The sequence shown here is derived from an EMBL/GenBank/DDBJ whole genome shotgun (WGS) entry which is preliminary data.</text>
</comment>
<evidence type="ECO:0000256" key="2">
    <source>
        <dbReference type="SAM" id="Phobius"/>
    </source>
</evidence>
<dbReference type="EMBL" id="PKMF04000008">
    <property type="protein sequence ID" value="KAK7860077.1"/>
    <property type="molecule type" value="Genomic_DNA"/>
</dbReference>
<accession>A0AAW0M9C2</accession>
<proteinExistence type="predicted"/>
<gene>
    <name evidence="3" type="ORF">CFP56_042177</name>
</gene>
<reference evidence="3" key="2">
    <citation type="journal article" date="2018" name="Sci. Data">
        <title>The draft genome sequence of cork oak.</title>
        <authorList>
            <person name="Ramos A.M."/>
            <person name="Usie A."/>
            <person name="Barbosa P."/>
            <person name="Barros P.M."/>
            <person name="Capote T."/>
            <person name="Chaves I."/>
            <person name="Simoes F."/>
            <person name="Abreu I."/>
            <person name="Carrasquinho I."/>
            <person name="Faro C."/>
            <person name="Guimaraes J.B."/>
            <person name="Mendonca D."/>
            <person name="Nobrega F."/>
            <person name="Rodrigues L."/>
            <person name="Saibo N.J.M."/>
            <person name="Varela M.C."/>
            <person name="Egas C."/>
            <person name="Matos J."/>
            <person name="Miguel C.M."/>
            <person name="Oliveira M.M."/>
            <person name="Ricardo C.P."/>
            <person name="Goncalves S."/>
        </authorList>
    </citation>
    <scope>NUCLEOTIDE SEQUENCE [LARGE SCALE GENOMIC DNA]</scope>
    <source>
        <tissue evidence="3">Leaves</tissue>
    </source>
</reference>
<protein>
    <submittedName>
        <fullName evidence="3">Uncharacterized protein</fullName>
    </submittedName>
</protein>
<reference evidence="3" key="3">
    <citation type="submission" date="2023-07" db="EMBL/GenBank/DDBJ databases">
        <title>An improved reference 1 genome and first organelle genomes of Quercus suber.</title>
        <authorList>
            <consortium name="Genosuber Consortium"/>
            <person name="Usie A."/>
            <person name="Serra O."/>
            <person name="Barros P."/>
        </authorList>
    </citation>
    <scope>NUCLEOTIDE SEQUENCE</scope>
    <source>
        <strain evidence="3">HL8</strain>
        <tissue evidence="3">Leaves</tissue>
    </source>
</reference>
<organism evidence="3">
    <name type="scientific">Quercus suber</name>
    <name type="common">Cork oak</name>
    <dbReference type="NCBI Taxonomy" id="58331"/>
    <lineage>
        <taxon>Eukaryota</taxon>
        <taxon>Viridiplantae</taxon>
        <taxon>Streptophyta</taxon>
        <taxon>Embryophyta</taxon>
        <taxon>Tracheophyta</taxon>
        <taxon>Spermatophyta</taxon>
        <taxon>Magnoliopsida</taxon>
        <taxon>eudicotyledons</taxon>
        <taxon>Gunneridae</taxon>
        <taxon>Pentapetalae</taxon>
        <taxon>rosids</taxon>
        <taxon>fabids</taxon>
        <taxon>Fagales</taxon>
        <taxon>Fagaceae</taxon>
        <taxon>Quercus</taxon>
    </lineage>
</organism>
<dbReference type="AlphaFoldDB" id="A0AAW0M9C2"/>
<evidence type="ECO:0000313" key="3">
    <source>
        <dbReference type="EMBL" id="KAK7860077.1"/>
    </source>
</evidence>